<proteinExistence type="inferred from homology"/>
<dbReference type="OrthoDB" id="9797391at2"/>
<keyword evidence="5" id="KW-1133">Transmembrane helix</keyword>
<evidence type="ECO:0000256" key="5">
    <source>
        <dbReference type="SAM" id="Phobius"/>
    </source>
</evidence>
<evidence type="ECO:0000313" key="6">
    <source>
        <dbReference type="EMBL" id="TDF96408.1"/>
    </source>
</evidence>
<dbReference type="RefSeq" id="WP_133204063.1">
    <property type="nucleotide sequence ID" value="NZ_SMRU01000010.1"/>
</dbReference>
<keyword evidence="3 6" id="KW-0808">Transferase</keyword>
<comment type="similarity">
    <text evidence="1">Belongs to the glycosyltransferase 2 family.</text>
</comment>
<keyword evidence="7" id="KW-1185">Reference proteome</keyword>
<dbReference type="CDD" id="cd06423">
    <property type="entry name" value="CESA_like"/>
    <property type="match status" value="1"/>
</dbReference>
<dbReference type="GO" id="GO:0016757">
    <property type="term" value="F:glycosyltransferase activity"/>
    <property type="evidence" value="ECO:0007669"/>
    <property type="project" value="UniProtKB-KW"/>
</dbReference>
<evidence type="ECO:0000256" key="1">
    <source>
        <dbReference type="ARBA" id="ARBA00006739"/>
    </source>
</evidence>
<dbReference type="Proteomes" id="UP000295511">
    <property type="component" value="Unassembled WGS sequence"/>
</dbReference>
<dbReference type="Pfam" id="PF13641">
    <property type="entry name" value="Glyco_tranf_2_3"/>
    <property type="match status" value="1"/>
</dbReference>
<evidence type="ECO:0000256" key="3">
    <source>
        <dbReference type="ARBA" id="ARBA00022679"/>
    </source>
</evidence>
<keyword evidence="5" id="KW-0812">Transmembrane</keyword>
<dbReference type="EMBL" id="SMRU01000010">
    <property type="protein sequence ID" value="TDF96408.1"/>
    <property type="molecule type" value="Genomic_DNA"/>
</dbReference>
<feature type="compositionally biased region" description="Low complexity" evidence="4">
    <location>
        <begin position="459"/>
        <end position="474"/>
    </location>
</feature>
<protein>
    <submittedName>
        <fullName evidence="6">Glycosyltransferase</fullName>
    </submittedName>
</protein>
<reference evidence="6 7" key="1">
    <citation type="submission" date="2019-03" db="EMBL/GenBank/DDBJ databases">
        <title>Whole genome sequence of Arthrobacter sp JH1-1.</title>
        <authorList>
            <person name="Trinh H.N."/>
        </authorList>
    </citation>
    <scope>NUCLEOTIDE SEQUENCE [LARGE SCALE GENOMIC DNA]</scope>
    <source>
        <strain evidence="6 7">JH1-1</strain>
    </source>
</reference>
<keyword evidence="2" id="KW-0328">Glycosyltransferase</keyword>
<feature type="transmembrane region" description="Helical" evidence="5">
    <location>
        <begin position="376"/>
        <end position="393"/>
    </location>
</feature>
<evidence type="ECO:0000256" key="4">
    <source>
        <dbReference type="SAM" id="MobiDB-lite"/>
    </source>
</evidence>
<name>A0A4R5KNB3_9MICC</name>
<comment type="caution">
    <text evidence="6">The sequence shown here is derived from an EMBL/GenBank/DDBJ whole genome shotgun (WGS) entry which is preliminary data.</text>
</comment>
<gene>
    <name evidence="6" type="ORF">E1809_09875</name>
</gene>
<feature type="transmembrane region" description="Helical" evidence="5">
    <location>
        <begin position="6"/>
        <end position="27"/>
    </location>
</feature>
<accession>A0A4R5KNB3</accession>
<feature type="transmembrane region" description="Helical" evidence="5">
    <location>
        <begin position="319"/>
        <end position="345"/>
    </location>
</feature>
<keyword evidence="5" id="KW-0472">Membrane</keyword>
<dbReference type="PANTHER" id="PTHR43630:SF1">
    <property type="entry name" value="POLY-BETA-1,6-N-ACETYL-D-GLUCOSAMINE SYNTHASE"/>
    <property type="match status" value="1"/>
</dbReference>
<organism evidence="6 7">
    <name type="scientific">Arthrobacter terricola</name>
    <dbReference type="NCBI Taxonomy" id="2547396"/>
    <lineage>
        <taxon>Bacteria</taxon>
        <taxon>Bacillati</taxon>
        <taxon>Actinomycetota</taxon>
        <taxon>Actinomycetes</taxon>
        <taxon>Micrococcales</taxon>
        <taxon>Micrococcaceae</taxon>
        <taxon>Arthrobacter</taxon>
    </lineage>
</organism>
<dbReference type="InterPro" id="IPR029044">
    <property type="entry name" value="Nucleotide-diphossugar_trans"/>
</dbReference>
<dbReference type="AlphaFoldDB" id="A0A4R5KNB3"/>
<evidence type="ECO:0000313" key="7">
    <source>
        <dbReference type="Proteomes" id="UP000295511"/>
    </source>
</evidence>
<sequence>MILLSIILVLGVSTIFWSCAGLIRLAAENSWRVEEIRARFREWIGSLTGRPAVSRRHKPARHRSKGVRLYPVNVAVLIAAHNEELVINETILSASALVPRRNIHVVSDMSTDNTAAIARTAGVKVLELEPNRGKAGALAAGIAHFGLCKRFKVVMLLDADTRPTPDYLETGLQLFSDPTVVAVAGRAKSIMTPQSPTKIGRFLVAYRERLYIVVQLMLKYGQAARGANVVSIVPGFASMYRTNALAEIEVLAPGLVIEDFNMTFEIHAKKLGRIAFHPAAAVAYTQDPDTLKDYVKQVRRWILGFWQTVRRHRMHFGKFWFVLTLYIIELVASCIFFVLLVPALLLSTVAAAEVSIFGNRWEGFYVLSGVLRPQDVLIGVFLPDLLLTVVAAISMRNPRFLLMAPLFPFMRILDAMICLQVLPRAFSASSSGVWVSPVRRIQQRVGEAGPAKGSQAKVPSAQPSAARSSAARIG</sequence>
<dbReference type="Gene3D" id="3.90.550.10">
    <property type="entry name" value="Spore Coat Polysaccharide Biosynthesis Protein SpsA, Chain A"/>
    <property type="match status" value="1"/>
</dbReference>
<dbReference type="SUPFAM" id="SSF53448">
    <property type="entry name" value="Nucleotide-diphospho-sugar transferases"/>
    <property type="match status" value="1"/>
</dbReference>
<dbReference type="PANTHER" id="PTHR43630">
    <property type="entry name" value="POLY-BETA-1,6-N-ACETYL-D-GLUCOSAMINE SYNTHASE"/>
    <property type="match status" value="1"/>
</dbReference>
<evidence type="ECO:0000256" key="2">
    <source>
        <dbReference type="ARBA" id="ARBA00022676"/>
    </source>
</evidence>
<feature type="region of interest" description="Disordered" evidence="4">
    <location>
        <begin position="446"/>
        <end position="474"/>
    </location>
</feature>